<name>A0ACC0Q685_RHOML</name>
<comment type="caution">
    <text evidence="1">The sequence shown here is derived from an EMBL/GenBank/DDBJ whole genome shotgun (WGS) entry which is preliminary data.</text>
</comment>
<evidence type="ECO:0000313" key="1">
    <source>
        <dbReference type="EMBL" id="KAI8572879.1"/>
    </source>
</evidence>
<dbReference type="EMBL" id="CM046388">
    <property type="protein sequence ID" value="KAI8572879.1"/>
    <property type="molecule type" value="Genomic_DNA"/>
</dbReference>
<keyword evidence="2" id="KW-1185">Reference proteome</keyword>
<dbReference type="Proteomes" id="UP001062846">
    <property type="component" value="Chromosome 1"/>
</dbReference>
<organism evidence="1 2">
    <name type="scientific">Rhododendron molle</name>
    <name type="common">Chinese azalea</name>
    <name type="synonym">Azalea mollis</name>
    <dbReference type="NCBI Taxonomy" id="49168"/>
    <lineage>
        <taxon>Eukaryota</taxon>
        <taxon>Viridiplantae</taxon>
        <taxon>Streptophyta</taxon>
        <taxon>Embryophyta</taxon>
        <taxon>Tracheophyta</taxon>
        <taxon>Spermatophyta</taxon>
        <taxon>Magnoliopsida</taxon>
        <taxon>eudicotyledons</taxon>
        <taxon>Gunneridae</taxon>
        <taxon>Pentapetalae</taxon>
        <taxon>asterids</taxon>
        <taxon>Ericales</taxon>
        <taxon>Ericaceae</taxon>
        <taxon>Ericoideae</taxon>
        <taxon>Rhodoreae</taxon>
        <taxon>Rhododendron</taxon>
    </lineage>
</organism>
<sequence length="373" mass="42343">MATPSSEAGDLPPSSSTNVASSSLYPPRRCEYPSSDEEAIAEPGLFDAATYVLPSRRLGYGGFLQYHPPADGPEAEVVRREPEQHLSIFNVPRNRRLEARSEGKEVNKWFMTLPKQAWELVRAAGFEAFVLGLNLLKMDWSLMTSLVERWWDTINTFHLPSVGEMTITPGDFFLLTGVRVGGASLWVDLRLWERVGALEWFWGKMPLVCSRGHIDLAWLCKAYMSADILTLVTVEQLTRAFLFYLLGQTLFANKDGSVHMQFLAPLQHLEAIREFDWGSSALATLYGNLGAYFWDKSPILGGHYRVLELWAFEHLLQFPPETRHGDANYIPRYKRWYGLTLGVVYQRMLLLRVPGFWIILVACSRVHSAEPGI</sequence>
<accession>A0ACC0Q685</accession>
<proteinExistence type="predicted"/>
<reference evidence="1" key="1">
    <citation type="submission" date="2022-02" db="EMBL/GenBank/DDBJ databases">
        <title>Plant Genome Project.</title>
        <authorList>
            <person name="Zhang R.-G."/>
        </authorList>
    </citation>
    <scope>NUCLEOTIDE SEQUENCE</scope>
    <source>
        <strain evidence="1">AT1</strain>
    </source>
</reference>
<gene>
    <name evidence="1" type="ORF">RHMOL_Rhmol01G0234800</name>
</gene>
<protein>
    <submittedName>
        <fullName evidence="1">Uncharacterized protein</fullName>
    </submittedName>
</protein>
<evidence type="ECO:0000313" key="2">
    <source>
        <dbReference type="Proteomes" id="UP001062846"/>
    </source>
</evidence>